<keyword evidence="4" id="KW-1185">Reference proteome</keyword>
<dbReference type="GO" id="GO:0047617">
    <property type="term" value="F:fatty acyl-CoA hydrolase activity"/>
    <property type="evidence" value="ECO:0007669"/>
    <property type="project" value="TreeGrafter"/>
</dbReference>
<sequence length="143" mass="15819">MPAPFRTRRMVEFSDTDMAGIMHFSAFFRFMESAEHALLRSLGLSVFGINDPDGGDAKISFPRVSARCDFHSPARCEDEVDIDVVVQKLGTTSVTYGFHLSRNGEELAVGEMTSVCCRLHDGAKPQPIPIPADIVALLRRYAQ</sequence>
<evidence type="ECO:0000256" key="1">
    <source>
        <dbReference type="ARBA" id="ARBA00005953"/>
    </source>
</evidence>
<dbReference type="SUPFAM" id="SSF54637">
    <property type="entry name" value="Thioesterase/thiol ester dehydrase-isomerase"/>
    <property type="match status" value="1"/>
</dbReference>
<gene>
    <name evidence="3" type="ORF">Spa11_40080</name>
</gene>
<accession>A0A518KDB7</accession>
<dbReference type="AlphaFoldDB" id="A0A518KDB7"/>
<dbReference type="KEGG" id="bmei:Spa11_40080"/>
<protein>
    <submittedName>
        <fullName evidence="3">1,4-dihydroxy-2-naphthoyl-CoA hydrolase</fullName>
        <ecNumber evidence="3">3.1.2.28</ecNumber>
    </submittedName>
</protein>
<evidence type="ECO:0000313" key="3">
    <source>
        <dbReference type="EMBL" id="QDV75786.1"/>
    </source>
</evidence>
<dbReference type="Gene3D" id="3.10.129.10">
    <property type="entry name" value="Hotdog Thioesterase"/>
    <property type="match status" value="1"/>
</dbReference>
<proteinExistence type="inferred from homology"/>
<comment type="similarity">
    <text evidence="1">Belongs to the 4-hydroxybenzoyl-CoA thioesterase family.</text>
</comment>
<dbReference type="Pfam" id="PF13279">
    <property type="entry name" value="4HBT_2"/>
    <property type="match status" value="1"/>
</dbReference>
<evidence type="ECO:0000313" key="4">
    <source>
        <dbReference type="Proteomes" id="UP000316426"/>
    </source>
</evidence>
<dbReference type="RefSeq" id="WP_145115724.1">
    <property type="nucleotide sequence ID" value="NZ_CP036349.1"/>
</dbReference>
<dbReference type="GO" id="GO:0061522">
    <property type="term" value="F:1,4-dihydroxy-2-naphthoyl-CoA thioesterase activity"/>
    <property type="evidence" value="ECO:0007669"/>
    <property type="project" value="UniProtKB-EC"/>
</dbReference>
<dbReference type="EC" id="3.1.2.28" evidence="3"/>
<dbReference type="InterPro" id="IPR029069">
    <property type="entry name" value="HotDog_dom_sf"/>
</dbReference>
<keyword evidence="2 3" id="KW-0378">Hydrolase</keyword>
<dbReference type="InterPro" id="IPR050563">
    <property type="entry name" value="4-hydroxybenzoyl-CoA_TE"/>
</dbReference>
<name>A0A518KDB7_9BACT</name>
<dbReference type="CDD" id="cd00586">
    <property type="entry name" value="4HBT"/>
    <property type="match status" value="1"/>
</dbReference>
<dbReference type="PANTHER" id="PTHR31793">
    <property type="entry name" value="4-HYDROXYBENZOYL-COA THIOESTERASE FAMILY MEMBER"/>
    <property type="match status" value="1"/>
</dbReference>
<organism evidence="3 4">
    <name type="scientific">Botrimarina mediterranea</name>
    <dbReference type="NCBI Taxonomy" id="2528022"/>
    <lineage>
        <taxon>Bacteria</taxon>
        <taxon>Pseudomonadati</taxon>
        <taxon>Planctomycetota</taxon>
        <taxon>Planctomycetia</taxon>
        <taxon>Pirellulales</taxon>
        <taxon>Lacipirellulaceae</taxon>
        <taxon>Botrimarina</taxon>
    </lineage>
</organism>
<dbReference type="PANTHER" id="PTHR31793:SF27">
    <property type="entry name" value="NOVEL THIOESTERASE SUPERFAMILY DOMAIN AND SAPOSIN A-TYPE DOMAIN CONTAINING PROTEIN (0610012H03RIK)"/>
    <property type="match status" value="1"/>
</dbReference>
<reference evidence="3 4" key="1">
    <citation type="submission" date="2019-02" db="EMBL/GenBank/DDBJ databases">
        <title>Deep-cultivation of Planctomycetes and their phenomic and genomic characterization uncovers novel biology.</title>
        <authorList>
            <person name="Wiegand S."/>
            <person name="Jogler M."/>
            <person name="Boedeker C."/>
            <person name="Pinto D."/>
            <person name="Vollmers J."/>
            <person name="Rivas-Marin E."/>
            <person name="Kohn T."/>
            <person name="Peeters S.H."/>
            <person name="Heuer A."/>
            <person name="Rast P."/>
            <person name="Oberbeckmann S."/>
            <person name="Bunk B."/>
            <person name="Jeske O."/>
            <person name="Meyerdierks A."/>
            <person name="Storesund J.E."/>
            <person name="Kallscheuer N."/>
            <person name="Luecker S."/>
            <person name="Lage O.M."/>
            <person name="Pohl T."/>
            <person name="Merkel B.J."/>
            <person name="Hornburger P."/>
            <person name="Mueller R.-W."/>
            <person name="Bruemmer F."/>
            <person name="Labrenz M."/>
            <person name="Spormann A.M."/>
            <person name="Op den Camp H."/>
            <person name="Overmann J."/>
            <person name="Amann R."/>
            <person name="Jetten M.S.M."/>
            <person name="Mascher T."/>
            <person name="Medema M.H."/>
            <person name="Devos D.P."/>
            <person name="Kaster A.-K."/>
            <person name="Ovreas L."/>
            <person name="Rohde M."/>
            <person name="Galperin M.Y."/>
            <person name="Jogler C."/>
        </authorList>
    </citation>
    <scope>NUCLEOTIDE SEQUENCE [LARGE SCALE GENOMIC DNA]</scope>
    <source>
        <strain evidence="3 4">Spa11</strain>
    </source>
</reference>
<dbReference type="Proteomes" id="UP000316426">
    <property type="component" value="Chromosome"/>
</dbReference>
<evidence type="ECO:0000256" key="2">
    <source>
        <dbReference type="ARBA" id="ARBA00022801"/>
    </source>
</evidence>
<dbReference type="EMBL" id="CP036349">
    <property type="protein sequence ID" value="QDV75786.1"/>
    <property type="molecule type" value="Genomic_DNA"/>
</dbReference>